<name>A0A916NK47_9BACT</name>
<reference evidence="1" key="1">
    <citation type="submission" date="2021-04" db="EMBL/GenBank/DDBJ databases">
        <authorList>
            <person name="Rodrigo-Torres L."/>
            <person name="Arahal R. D."/>
            <person name="Lucena T."/>
        </authorList>
    </citation>
    <scope>NUCLEOTIDE SEQUENCE</scope>
    <source>
        <strain evidence="1">CECT 9275</strain>
    </source>
</reference>
<protein>
    <submittedName>
        <fullName evidence="1">Uncharacterized protein</fullName>
    </submittedName>
</protein>
<gene>
    <name evidence="1" type="ORF">DYBT9275_01045</name>
</gene>
<proteinExistence type="predicted"/>
<comment type="caution">
    <text evidence="1">The sequence shown here is derived from an EMBL/GenBank/DDBJ whole genome shotgun (WGS) entry which is preliminary data.</text>
</comment>
<dbReference type="Proteomes" id="UP000680038">
    <property type="component" value="Unassembled WGS sequence"/>
</dbReference>
<dbReference type="EMBL" id="CAJRAF010000001">
    <property type="protein sequence ID" value="CAG4992815.1"/>
    <property type="molecule type" value="Genomic_DNA"/>
</dbReference>
<keyword evidence="2" id="KW-1185">Reference proteome</keyword>
<accession>A0A916NK47</accession>
<dbReference type="AlphaFoldDB" id="A0A916NK47"/>
<evidence type="ECO:0000313" key="1">
    <source>
        <dbReference type="EMBL" id="CAG4992815.1"/>
    </source>
</evidence>
<sequence>MMSFASHHVYAQDNVSATCTNPAGGCDTIAIEKKVSPWRIGGFLGPAFAFCGSWENTFNSNKYRDKSRFNGVGYNALLNADYFFKNKKENNRFQFGVGGVAGLQTFFLRKDLDTFLERIIASEGYSQAVIKKGASEDHYLAVGPVLNFNFTGKPRSPYLEASVRGGIFRTTPAAIFVYDRVTGNNIYSVTASEKRYHAGLLATLGFFVPSKNGLWAWGVEAIGFRTKVNYIFPGATIYPFERKHGGFSGGIAMRRKFIRDVPVKKEPTPALICVAPDLDIKMGQTSMKGMIYNPLRDTTQADTIKITWKSNSVLDSTKTETFTARIHQLNGGMDKVIGQVVCQKQNEMLWPAEYLNRFGRPLDGQYYVTVQSNQTSACASCVSEASTTGFSVVIPDTVQIAKEICFKQCYLEVYAYKMISSKRVVYGKSPTTCVGCICPVDTVTKKVPKYYLLGTVKLDHCEASALNLNDEIAKGNIKIPAWAKTVYTAVESTVIGNNCNEPQGKTKKNYKAAVRKGKAGTFEPVQQKK</sequence>
<evidence type="ECO:0000313" key="2">
    <source>
        <dbReference type="Proteomes" id="UP000680038"/>
    </source>
</evidence>
<organism evidence="1 2">
    <name type="scientific">Dyadobacter helix</name>
    <dbReference type="NCBI Taxonomy" id="2822344"/>
    <lineage>
        <taxon>Bacteria</taxon>
        <taxon>Pseudomonadati</taxon>
        <taxon>Bacteroidota</taxon>
        <taxon>Cytophagia</taxon>
        <taxon>Cytophagales</taxon>
        <taxon>Spirosomataceae</taxon>
        <taxon>Dyadobacter</taxon>
    </lineage>
</organism>